<proteinExistence type="predicted"/>
<dbReference type="PROSITE" id="PS51273">
    <property type="entry name" value="GATASE_TYPE_1"/>
    <property type="match status" value="1"/>
</dbReference>
<keyword evidence="1" id="KW-0378">Hydrolase</keyword>
<sequence length="239" mass="26967">MNQCKKPLIGVLPLYDSNKKCIWMYPGYTNGITAAGGIPVILSLLKEQDDIEEIADRLDGFLFSGGKDVDPKYYGEPVLKYCNEINARLDSFEIKLLNAVIAKNKPIFGICRGLQLINVVLGGSLYQDINIQMNRDLPILHEQENNFEHPVHDVSVLKNTQLNDIIGAERIRVNSMHHQGISILSPRVLATAYSDDGLVEAIEIPEIDFGMAVQWHPEFLWREDENTLNLFKAFIDASR</sequence>
<evidence type="ECO:0000313" key="1">
    <source>
        <dbReference type="EMBL" id="MBC3795645.1"/>
    </source>
</evidence>
<dbReference type="SUPFAM" id="SSF52317">
    <property type="entry name" value="Class I glutamine amidotransferase-like"/>
    <property type="match status" value="1"/>
</dbReference>
<reference evidence="1 2" key="1">
    <citation type="journal article" date="2020" name="mSystems">
        <title>Defining Genomic and Predicted Metabolic Features of the Acetobacterium Genus.</title>
        <authorList>
            <person name="Ross D.E."/>
            <person name="Marshall C.W."/>
            <person name="Gulliver D."/>
            <person name="May H.D."/>
            <person name="Norman R.S."/>
        </authorList>
    </citation>
    <scope>NUCLEOTIDE SEQUENCE [LARGE SCALE GENOMIC DNA]</scope>
    <source>
        <strain evidence="1 2">DSM 9173</strain>
    </source>
</reference>
<keyword evidence="2" id="KW-1185">Reference proteome</keyword>
<evidence type="ECO:0000313" key="2">
    <source>
        <dbReference type="Proteomes" id="UP000653358"/>
    </source>
</evidence>
<dbReference type="InterPro" id="IPR011697">
    <property type="entry name" value="Peptidase_C26"/>
</dbReference>
<accession>A0ABR6WGN3</accession>
<protein>
    <submittedName>
        <fullName evidence="1">Gamma-glutamyl-gamma-aminobutyrate hydrolase family protein</fullName>
    </submittedName>
</protein>
<dbReference type="EMBL" id="WJBB01000001">
    <property type="protein sequence ID" value="MBC3795645.1"/>
    <property type="molecule type" value="Genomic_DNA"/>
</dbReference>
<dbReference type="Gene3D" id="3.40.50.880">
    <property type="match status" value="1"/>
</dbReference>
<dbReference type="PANTHER" id="PTHR43235">
    <property type="entry name" value="GLUTAMINE AMIDOTRANSFERASE PB2B2.05-RELATED"/>
    <property type="match status" value="1"/>
</dbReference>
<dbReference type="InterPro" id="IPR044668">
    <property type="entry name" value="PuuD-like"/>
</dbReference>
<dbReference type="RefSeq" id="WP_148601978.1">
    <property type="nucleotide sequence ID" value="NZ_RXYB01000001.1"/>
</dbReference>
<comment type="caution">
    <text evidence="1">The sequence shown here is derived from an EMBL/GenBank/DDBJ whole genome shotgun (WGS) entry which is preliminary data.</text>
</comment>
<organism evidence="1 2">
    <name type="scientific">Acetobacterium tundrae</name>
    <dbReference type="NCBI Taxonomy" id="132932"/>
    <lineage>
        <taxon>Bacteria</taxon>
        <taxon>Bacillati</taxon>
        <taxon>Bacillota</taxon>
        <taxon>Clostridia</taxon>
        <taxon>Eubacteriales</taxon>
        <taxon>Eubacteriaceae</taxon>
        <taxon>Acetobacterium</taxon>
    </lineage>
</organism>
<dbReference type="CDD" id="cd01745">
    <property type="entry name" value="GATase1_2"/>
    <property type="match status" value="1"/>
</dbReference>
<gene>
    <name evidence="1" type="ORF">GH807_01085</name>
</gene>
<dbReference type="Proteomes" id="UP000653358">
    <property type="component" value="Unassembled WGS sequence"/>
</dbReference>
<dbReference type="GO" id="GO:0016787">
    <property type="term" value="F:hydrolase activity"/>
    <property type="evidence" value="ECO:0007669"/>
    <property type="project" value="UniProtKB-KW"/>
</dbReference>
<dbReference type="InterPro" id="IPR029062">
    <property type="entry name" value="Class_I_gatase-like"/>
</dbReference>
<dbReference type="PANTHER" id="PTHR43235:SF1">
    <property type="entry name" value="GLUTAMINE AMIDOTRANSFERASE PB2B2.05-RELATED"/>
    <property type="match status" value="1"/>
</dbReference>
<name>A0ABR6WGN3_9FIRM</name>
<dbReference type="Pfam" id="PF07722">
    <property type="entry name" value="Peptidase_C26"/>
    <property type="match status" value="1"/>
</dbReference>